<comment type="similarity">
    <text evidence="2">Belongs to the NrfD family.</text>
</comment>
<evidence type="ECO:0000256" key="3">
    <source>
        <dbReference type="ARBA" id="ARBA00022475"/>
    </source>
</evidence>
<dbReference type="Gene3D" id="1.20.1630.10">
    <property type="entry name" value="Formate dehydrogenase/DMSO reductase domain"/>
    <property type="match status" value="1"/>
</dbReference>
<keyword evidence="8" id="KW-1185">Reference proteome</keyword>
<evidence type="ECO:0000256" key="2">
    <source>
        <dbReference type="ARBA" id="ARBA00008929"/>
    </source>
</evidence>
<evidence type="ECO:0000256" key="4">
    <source>
        <dbReference type="ARBA" id="ARBA00022692"/>
    </source>
</evidence>
<keyword evidence="4" id="KW-0812">Transmembrane</keyword>
<proteinExistence type="inferred from homology"/>
<evidence type="ECO:0000256" key="5">
    <source>
        <dbReference type="ARBA" id="ARBA00022989"/>
    </source>
</evidence>
<comment type="subcellular location">
    <subcellularLocation>
        <location evidence="1">Cell membrane</location>
        <topology evidence="1">Multi-pass membrane protein</topology>
    </subcellularLocation>
</comment>
<dbReference type="STRING" id="394193.SAMN04489732_10712"/>
<keyword evidence="5" id="KW-1133">Transmembrane helix</keyword>
<name>A0A1H8XCD2_9PSEU</name>
<dbReference type="Proteomes" id="UP000198582">
    <property type="component" value="Unassembled WGS sequence"/>
</dbReference>
<keyword evidence="6" id="KW-0472">Membrane</keyword>
<gene>
    <name evidence="7" type="ORF">SAMN04489732_10712</name>
</gene>
<reference evidence="7 8" key="1">
    <citation type="submission" date="2016-10" db="EMBL/GenBank/DDBJ databases">
        <authorList>
            <person name="de Groot N.N."/>
        </authorList>
    </citation>
    <scope>NUCLEOTIDE SEQUENCE [LARGE SCALE GENOMIC DNA]</scope>
    <source>
        <strain evidence="7 8">DSM 44993</strain>
    </source>
</reference>
<organism evidence="7 8">
    <name type="scientific">Amycolatopsis saalfeldensis</name>
    <dbReference type="NCBI Taxonomy" id="394193"/>
    <lineage>
        <taxon>Bacteria</taxon>
        <taxon>Bacillati</taxon>
        <taxon>Actinomycetota</taxon>
        <taxon>Actinomycetes</taxon>
        <taxon>Pseudonocardiales</taxon>
        <taxon>Pseudonocardiaceae</taxon>
        <taxon>Amycolatopsis</taxon>
    </lineage>
</organism>
<dbReference type="PANTHER" id="PTHR34856">
    <property type="entry name" value="PROTEIN NRFD"/>
    <property type="match status" value="1"/>
</dbReference>
<dbReference type="InterPro" id="IPR052049">
    <property type="entry name" value="Electron_transfer_protein"/>
</dbReference>
<dbReference type="AlphaFoldDB" id="A0A1H8XCD2"/>
<evidence type="ECO:0000313" key="8">
    <source>
        <dbReference type="Proteomes" id="UP000198582"/>
    </source>
</evidence>
<evidence type="ECO:0000256" key="1">
    <source>
        <dbReference type="ARBA" id="ARBA00004651"/>
    </source>
</evidence>
<sequence>MVEPAEFRSYYGRPILKEPAWKQPDVPLYLFLGGAAGASASIAALADVTGRPELARAGRLVASGGSIASVAALIHDLGKPTRFLHMLRVLKPTSPLSVGSWILSPFSGLAAVAAASELSGILPGAGRLAGAAAGLLGPAMCTYTAVLLSDTATPSWHEAYGTLPILFAGSALTSGAGAALLLVPSVETGPVVRAGLIGAAAELAAARHAETGLGLASEPYRTGRAGKLLKAARALTAAGAGLSLVARRNRAAGAAAGVAYLAAGLCTRFGVYAAGVESARDPKYVVVPQRERLRR</sequence>
<evidence type="ECO:0000313" key="7">
    <source>
        <dbReference type="EMBL" id="SEP37452.1"/>
    </source>
</evidence>
<keyword evidence="3" id="KW-1003">Cell membrane</keyword>
<protein>
    <submittedName>
        <fullName evidence="7">Formate-dependent nitrite reductase, membrane component NrfD</fullName>
    </submittedName>
</protein>
<accession>A0A1H8XCD2</accession>
<evidence type="ECO:0000256" key="6">
    <source>
        <dbReference type="ARBA" id="ARBA00023136"/>
    </source>
</evidence>
<dbReference type="PANTHER" id="PTHR34856:SF2">
    <property type="entry name" value="PROTEIN NRFD"/>
    <property type="match status" value="1"/>
</dbReference>
<dbReference type="InterPro" id="IPR005614">
    <property type="entry name" value="NrfD-like"/>
</dbReference>
<dbReference type="GO" id="GO:0005886">
    <property type="term" value="C:plasma membrane"/>
    <property type="evidence" value="ECO:0007669"/>
    <property type="project" value="UniProtKB-SubCell"/>
</dbReference>
<dbReference type="Pfam" id="PF03916">
    <property type="entry name" value="NrfD"/>
    <property type="match status" value="1"/>
</dbReference>
<dbReference type="EMBL" id="FOEF01000007">
    <property type="protein sequence ID" value="SEP37452.1"/>
    <property type="molecule type" value="Genomic_DNA"/>
</dbReference>